<dbReference type="InterPro" id="IPR000648">
    <property type="entry name" value="Oxysterol-bd"/>
</dbReference>
<dbReference type="SUPFAM" id="SSF144000">
    <property type="entry name" value="Oxysterol-binding protein-like"/>
    <property type="match status" value="1"/>
</dbReference>
<dbReference type="InterPro" id="IPR037239">
    <property type="entry name" value="OSBP_sf"/>
</dbReference>
<evidence type="ECO:0000313" key="6">
    <source>
        <dbReference type="EMBL" id="BAT80130.1"/>
    </source>
</evidence>
<organism evidence="6 7">
    <name type="scientific">Vigna angularis var. angularis</name>
    <dbReference type="NCBI Taxonomy" id="157739"/>
    <lineage>
        <taxon>Eukaryota</taxon>
        <taxon>Viridiplantae</taxon>
        <taxon>Streptophyta</taxon>
        <taxon>Embryophyta</taxon>
        <taxon>Tracheophyta</taxon>
        <taxon>Spermatophyta</taxon>
        <taxon>Magnoliopsida</taxon>
        <taxon>eudicotyledons</taxon>
        <taxon>Gunneridae</taxon>
        <taxon>Pentapetalae</taxon>
        <taxon>rosids</taxon>
        <taxon>fabids</taxon>
        <taxon>Fabales</taxon>
        <taxon>Fabaceae</taxon>
        <taxon>Papilionoideae</taxon>
        <taxon>50 kb inversion clade</taxon>
        <taxon>NPAAA clade</taxon>
        <taxon>indigoferoid/millettioid clade</taxon>
        <taxon>Phaseoleae</taxon>
        <taxon>Vigna</taxon>
    </lineage>
</organism>
<dbReference type="Gene3D" id="3.30.70.3490">
    <property type="match status" value="1"/>
</dbReference>
<comment type="similarity">
    <text evidence="2 5">Belongs to the OSBP family.</text>
</comment>
<dbReference type="PROSITE" id="PS01013">
    <property type="entry name" value="OSBP"/>
    <property type="match status" value="1"/>
</dbReference>
<name>A0A0S3RHL8_PHAAN</name>
<comment type="function">
    <text evidence="1">May be involved in the transport of sterols.</text>
</comment>
<dbReference type="GO" id="GO:0005829">
    <property type="term" value="C:cytosol"/>
    <property type="evidence" value="ECO:0007669"/>
    <property type="project" value="TreeGrafter"/>
</dbReference>
<dbReference type="Proteomes" id="UP000291084">
    <property type="component" value="Chromosome 2"/>
</dbReference>
<reference evidence="6 7" key="1">
    <citation type="journal article" date="2015" name="Sci. Rep.">
        <title>The power of single molecule real-time sequencing technology in the de novo assembly of a eukaryotic genome.</title>
        <authorList>
            <person name="Sakai H."/>
            <person name="Naito K."/>
            <person name="Ogiso-Tanaka E."/>
            <person name="Takahashi Y."/>
            <person name="Iseki K."/>
            <person name="Muto C."/>
            <person name="Satou K."/>
            <person name="Teruya K."/>
            <person name="Shiroma A."/>
            <person name="Shimoji M."/>
            <person name="Hirano T."/>
            <person name="Itoh T."/>
            <person name="Kaga A."/>
            <person name="Tomooka N."/>
        </authorList>
    </citation>
    <scope>NUCLEOTIDE SEQUENCE [LARGE SCALE GENOMIC DNA]</scope>
    <source>
        <strain evidence="7">cv. Shumari</strain>
    </source>
</reference>
<dbReference type="FunFam" id="3.30.70.3490:FF:000007">
    <property type="entry name" value="Oxysterol-binding protein-related protein 4B"/>
    <property type="match status" value="1"/>
</dbReference>
<dbReference type="Pfam" id="PF01237">
    <property type="entry name" value="Oxysterol_BP"/>
    <property type="match status" value="1"/>
</dbReference>
<dbReference type="AlphaFoldDB" id="A0A0S3RHL8"/>
<keyword evidence="7" id="KW-1185">Reference proteome</keyword>
<dbReference type="GO" id="GO:0032934">
    <property type="term" value="F:sterol binding"/>
    <property type="evidence" value="ECO:0007669"/>
    <property type="project" value="TreeGrafter"/>
</dbReference>
<evidence type="ECO:0000313" key="7">
    <source>
        <dbReference type="Proteomes" id="UP000291084"/>
    </source>
</evidence>
<keyword evidence="4" id="KW-0446">Lipid-binding</keyword>
<evidence type="ECO:0008006" key="8">
    <source>
        <dbReference type="Google" id="ProtNLM"/>
    </source>
</evidence>
<gene>
    <name evidence="6" type="primary">Vigan.02G310500</name>
    <name evidence="6" type="ORF">VIGAN_02310500</name>
</gene>
<evidence type="ECO:0000256" key="1">
    <source>
        <dbReference type="ARBA" id="ARBA00003361"/>
    </source>
</evidence>
<dbReference type="InterPro" id="IPR018494">
    <property type="entry name" value="Oxysterol-bd_CS"/>
</dbReference>
<protein>
    <recommendedName>
        <fullName evidence="8">Oxysterol-binding protein</fullName>
    </recommendedName>
</protein>
<dbReference type="EMBL" id="AP015035">
    <property type="protein sequence ID" value="BAT80130.1"/>
    <property type="molecule type" value="Genomic_DNA"/>
</dbReference>
<evidence type="ECO:0000256" key="5">
    <source>
        <dbReference type="RuleBase" id="RU003844"/>
    </source>
</evidence>
<keyword evidence="3" id="KW-0445">Lipid transport</keyword>
<dbReference type="OrthoDB" id="14833at2759"/>
<dbReference type="GO" id="GO:0016020">
    <property type="term" value="C:membrane"/>
    <property type="evidence" value="ECO:0007669"/>
    <property type="project" value="TreeGrafter"/>
</dbReference>
<keyword evidence="3" id="KW-0813">Transport</keyword>
<dbReference type="PANTHER" id="PTHR10972:SF102">
    <property type="entry name" value="OXYSTEROL-BINDING PROTEIN"/>
    <property type="match status" value="1"/>
</dbReference>
<dbReference type="FunFam" id="2.40.160.120:FF:000011">
    <property type="entry name" value="Oxysterol-binding protein-related protein 4C"/>
    <property type="match status" value="1"/>
</dbReference>
<dbReference type="PANTHER" id="PTHR10972">
    <property type="entry name" value="OXYSTEROL-BINDING PROTEIN-RELATED"/>
    <property type="match status" value="1"/>
</dbReference>
<evidence type="ECO:0000256" key="2">
    <source>
        <dbReference type="ARBA" id="ARBA00008842"/>
    </source>
</evidence>
<sequence length="429" mass="48540">MVKMKEEKERKIVLTKPLTIDSESNSDAYKAPNLLQRMLSLFKNVRPGSDLTRFQLPPLFNLPKSQLQCYGESVYCTGSDLLSMCNNGESPIDRFISVVAWTISTTRPVTFGVAPYNPILGETHHVSKGNLNVLLEQISHHPPVAALHATDEKENIEMIWCQRPDPKFNGTSVEAKVHGIRQLKLLNHGETYEMNCPHLLLRIFPVTSADWSGTVTIRCQETGIVAELSYRSSSSFLGIGGNHRVIKGKILDSSSLKVLYEVDGHWDRVVKLKDTNNKEVRVIYDAKEFLSGLETPKLKDSEVLKILLSTSFYTQCVCTSNNQTLCSNSECVVSCFPDFDMRFYVHQSVWPTESAHVWGELSEAILRKDWEKAREAKLEIEERQRKLLKERESKGETWVSKHFVVSNNKEGWECSPIQNTVPAAPITAQ</sequence>
<dbReference type="GO" id="GO:0006869">
    <property type="term" value="P:lipid transport"/>
    <property type="evidence" value="ECO:0007669"/>
    <property type="project" value="UniProtKB-KW"/>
</dbReference>
<evidence type="ECO:0000256" key="3">
    <source>
        <dbReference type="ARBA" id="ARBA00023055"/>
    </source>
</evidence>
<evidence type="ECO:0000256" key="4">
    <source>
        <dbReference type="ARBA" id="ARBA00023121"/>
    </source>
</evidence>
<proteinExistence type="inferred from homology"/>
<dbReference type="Gene3D" id="2.40.160.120">
    <property type="match status" value="1"/>
</dbReference>
<accession>A0A0S3RHL8</accession>